<dbReference type="SUPFAM" id="SSF51735">
    <property type="entry name" value="NAD(P)-binding Rossmann-fold domains"/>
    <property type="match status" value="1"/>
</dbReference>
<dbReference type="PANTHER" id="PTHR42760:SF121">
    <property type="entry name" value="3-OXOACYL-(ACYL-CARRIER-PROTEIN) REDUCTASE"/>
    <property type="match status" value="1"/>
</dbReference>
<dbReference type="GO" id="GO:0044550">
    <property type="term" value="P:secondary metabolite biosynthetic process"/>
    <property type="evidence" value="ECO:0007669"/>
    <property type="project" value="UniProtKB-ARBA"/>
</dbReference>
<dbReference type="Pfam" id="PF00106">
    <property type="entry name" value="adh_short"/>
    <property type="match status" value="1"/>
</dbReference>
<dbReference type="GO" id="GO:0016616">
    <property type="term" value="F:oxidoreductase activity, acting on the CH-OH group of donors, NAD or NADP as acceptor"/>
    <property type="evidence" value="ECO:0007669"/>
    <property type="project" value="TreeGrafter"/>
</dbReference>
<dbReference type="STRING" id="1036611.A0A1L9P4Y8"/>
<dbReference type="OrthoDB" id="498125at2759"/>
<evidence type="ECO:0008006" key="6">
    <source>
        <dbReference type="Google" id="ProtNLM"/>
    </source>
</evidence>
<keyword evidence="5" id="KW-1185">Reference proteome</keyword>
<reference evidence="5" key="1">
    <citation type="journal article" date="2017" name="Genome Biol.">
        <title>Comparative genomics reveals high biological diversity and specific adaptations in the industrially and medically important fungal genus Aspergillus.</title>
        <authorList>
            <person name="de Vries R.P."/>
            <person name="Riley R."/>
            <person name="Wiebenga A."/>
            <person name="Aguilar-Osorio G."/>
            <person name="Amillis S."/>
            <person name="Uchima C.A."/>
            <person name="Anderluh G."/>
            <person name="Asadollahi M."/>
            <person name="Askin M."/>
            <person name="Barry K."/>
            <person name="Battaglia E."/>
            <person name="Bayram O."/>
            <person name="Benocci T."/>
            <person name="Braus-Stromeyer S.A."/>
            <person name="Caldana C."/>
            <person name="Canovas D."/>
            <person name="Cerqueira G.C."/>
            <person name="Chen F."/>
            <person name="Chen W."/>
            <person name="Choi C."/>
            <person name="Clum A."/>
            <person name="Dos Santos R.A."/>
            <person name="Damasio A.R."/>
            <person name="Diallinas G."/>
            <person name="Emri T."/>
            <person name="Fekete E."/>
            <person name="Flipphi M."/>
            <person name="Freyberg S."/>
            <person name="Gallo A."/>
            <person name="Gournas C."/>
            <person name="Habgood R."/>
            <person name="Hainaut M."/>
            <person name="Harispe M.L."/>
            <person name="Henrissat B."/>
            <person name="Hilden K.S."/>
            <person name="Hope R."/>
            <person name="Hossain A."/>
            <person name="Karabika E."/>
            <person name="Karaffa L."/>
            <person name="Karanyi Z."/>
            <person name="Krasevec N."/>
            <person name="Kuo A."/>
            <person name="Kusch H."/>
            <person name="LaButti K."/>
            <person name="Lagendijk E.L."/>
            <person name="Lapidus A."/>
            <person name="Levasseur A."/>
            <person name="Lindquist E."/>
            <person name="Lipzen A."/>
            <person name="Logrieco A.F."/>
            <person name="MacCabe A."/>
            <person name="Maekelae M.R."/>
            <person name="Malavazi I."/>
            <person name="Melin P."/>
            <person name="Meyer V."/>
            <person name="Mielnichuk N."/>
            <person name="Miskei M."/>
            <person name="Molnar A.P."/>
            <person name="Mule G."/>
            <person name="Ngan C.Y."/>
            <person name="Orejas M."/>
            <person name="Orosz E."/>
            <person name="Ouedraogo J.P."/>
            <person name="Overkamp K.M."/>
            <person name="Park H.-S."/>
            <person name="Perrone G."/>
            <person name="Piumi F."/>
            <person name="Punt P.J."/>
            <person name="Ram A.F."/>
            <person name="Ramon A."/>
            <person name="Rauscher S."/>
            <person name="Record E."/>
            <person name="Riano-Pachon D.M."/>
            <person name="Robert V."/>
            <person name="Roehrig J."/>
            <person name="Ruller R."/>
            <person name="Salamov A."/>
            <person name="Salih N.S."/>
            <person name="Samson R.A."/>
            <person name="Sandor E."/>
            <person name="Sanguinetti M."/>
            <person name="Schuetze T."/>
            <person name="Sepcic K."/>
            <person name="Shelest E."/>
            <person name="Sherlock G."/>
            <person name="Sophianopoulou V."/>
            <person name="Squina F.M."/>
            <person name="Sun H."/>
            <person name="Susca A."/>
            <person name="Todd R.B."/>
            <person name="Tsang A."/>
            <person name="Unkles S.E."/>
            <person name="van de Wiele N."/>
            <person name="van Rossen-Uffink D."/>
            <person name="Oliveira J.V."/>
            <person name="Vesth T.C."/>
            <person name="Visser J."/>
            <person name="Yu J.-H."/>
            <person name="Zhou M."/>
            <person name="Andersen M.R."/>
            <person name="Archer D.B."/>
            <person name="Baker S.E."/>
            <person name="Benoit I."/>
            <person name="Brakhage A.A."/>
            <person name="Braus G.H."/>
            <person name="Fischer R."/>
            <person name="Frisvad J.C."/>
            <person name="Goldman G.H."/>
            <person name="Houbraken J."/>
            <person name="Oakley B."/>
            <person name="Pocsi I."/>
            <person name="Scazzocchio C."/>
            <person name="Seiboth B."/>
            <person name="vanKuyk P.A."/>
            <person name="Wortman J."/>
            <person name="Dyer P.S."/>
            <person name="Grigoriev I.V."/>
        </authorList>
    </citation>
    <scope>NUCLEOTIDE SEQUENCE [LARGE SCALE GENOMIC DNA]</scope>
    <source>
        <strain evidence="5">CBS 583.65</strain>
    </source>
</reference>
<proteinExistence type="inferred from homology"/>
<name>A0A1L9P4Y8_ASPVE</name>
<sequence>MVLPLTAIVTGAARGIGRSIGHRLVQDGYRVAINDIPSSTAEIEELVKELNSIYVKSKSPVEKSGAPPIRAIAIPGDVTSQSDVAAMISKTVSTLGPLHLIVANAGKAPVKSLLDSTAEDITDVFACNFNGVFNCYTEAARQMIAQGDPEKIFGRQKYKIVGASSIAGFRAFAALGLYSASKFAVRGLTQAMAMELASHHITVNAYAPGIVGTSMWDEVDRMLGHIEGRAPGETLQHYSKSIALGRTSVPEDVAGLVGGFLASKDSDYVTGQTMLVDGGIVLT</sequence>
<dbReference type="RefSeq" id="XP_040662246.1">
    <property type="nucleotide sequence ID" value="XM_040818009.1"/>
</dbReference>
<evidence type="ECO:0000256" key="3">
    <source>
        <dbReference type="RuleBase" id="RU000363"/>
    </source>
</evidence>
<accession>A0A1L9P4Y8</accession>
<dbReference type="PRINTS" id="PR00080">
    <property type="entry name" value="SDRFAMILY"/>
</dbReference>
<protein>
    <recommendedName>
        <fullName evidence="6">Diacetyl reductase [(S)-acetoin forming]</fullName>
    </recommendedName>
</protein>
<gene>
    <name evidence="4" type="ORF">ASPVEDRAFT_872223</name>
</gene>
<dbReference type="VEuPathDB" id="FungiDB:ASPVEDRAFT_872223"/>
<dbReference type="PROSITE" id="PS00061">
    <property type="entry name" value="ADH_SHORT"/>
    <property type="match status" value="1"/>
</dbReference>
<dbReference type="GeneID" id="63733520"/>
<dbReference type="PRINTS" id="PR00081">
    <property type="entry name" value="GDHRDH"/>
</dbReference>
<dbReference type="GO" id="GO:0006633">
    <property type="term" value="P:fatty acid biosynthetic process"/>
    <property type="evidence" value="ECO:0007669"/>
    <property type="project" value="TreeGrafter"/>
</dbReference>
<dbReference type="PANTHER" id="PTHR42760">
    <property type="entry name" value="SHORT-CHAIN DEHYDROGENASES/REDUCTASES FAMILY MEMBER"/>
    <property type="match status" value="1"/>
</dbReference>
<dbReference type="AlphaFoldDB" id="A0A1L9P4Y8"/>
<organism evidence="4 5">
    <name type="scientific">Aspergillus versicolor CBS 583.65</name>
    <dbReference type="NCBI Taxonomy" id="1036611"/>
    <lineage>
        <taxon>Eukaryota</taxon>
        <taxon>Fungi</taxon>
        <taxon>Dikarya</taxon>
        <taxon>Ascomycota</taxon>
        <taxon>Pezizomycotina</taxon>
        <taxon>Eurotiomycetes</taxon>
        <taxon>Eurotiomycetidae</taxon>
        <taxon>Eurotiales</taxon>
        <taxon>Aspergillaceae</taxon>
        <taxon>Aspergillus</taxon>
        <taxon>Aspergillus subgen. Nidulantes</taxon>
    </lineage>
</organism>
<comment type="similarity">
    <text evidence="1 3">Belongs to the short-chain dehydrogenases/reductases (SDR) family.</text>
</comment>
<dbReference type="Proteomes" id="UP000184073">
    <property type="component" value="Unassembled WGS sequence"/>
</dbReference>
<dbReference type="InterPro" id="IPR036291">
    <property type="entry name" value="NAD(P)-bd_dom_sf"/>
</dbReference>
<keyword evidence="2" id="KW-0521">NADP</keyword>
<evidence type="ECO:0000256" key="2">
    <source>
        <dbReference type="ARBA" id="ARBA00022857"/>
    </source>
</evidence>
<dbReference type="InterPro" id="IPR002347">
    <property type="entry name" value="SDR_fam"/>
</dbReference>
<dbReference type="Gene3D" id="3.40.50.720">
    <property type="entry name" value="NAD(P)-binding Rossmann-like Domain"/>
    <property type="match status" value="1"/>
</dbReference>
<evidence type="ECO:0000313" key="5">
    <source>
        <dbReference type="Proteomes" id="UP000184073"/>
    </source>
</evidence>
<dbReference type="EMBL" id="KV878125">
    <property type="protein sequence ID" value="OJI96483.1"/>
    <property type="molecule type" value="Genomic_DNA"/>
</dbReference>
<dbReference type="GO" id="GO:0048038">
    <property type="term" value="F:quinone binding"/>
    <property type="evidence" value="ECO:0007669"/>
    <property type="project" value="TreeGrafter"/>
</dbReference>
<dbReference type="FunFam" id="3.40.50.720:FF:000084">
    <property type="entry name" value="Short-chain dehydrogenase reductase"/>
    <property type="match status" value="1"/>
</dbReference>
<dbReference type="InterPro" id="IPR020904">
    <property type="entry name" value="Sc_DH/Rdtase_CS"/>
</dbReference>
<evidence type="ECO:0000256" key="1">
    <source>
        <dbReference type="ARBA" id="ARBA00006484"/>
    </source>
</evidence>
<evidence type="ECO:0000313" key="4">
    <source>
        <dbReference type="EMBL" id="OJI96483.1"/>
    </source>
</evidence>